<reference evidence="2" key="1">
    <citation type="submission" date="2022-07" db="EMBL/GenBank/DDBJ databases">
        <title>Fungi with potential for degradation of polypropylene.</title>
        <authorList>
            <person name="Gostincar C."/>
        </authorList>
    </citation>
    <scope>NUCLEOTIDE SEQUENCE</scope>
    <source>
        <strain evidence="2">EXF-13287</strain>
    </source>
</reference>
<proteinExistence type="predicted"/>
<dbReference type="Proteomes" id="UP001174691">
    <property type="component" value="Unassembled WGS sequence"/>
</dbReference>
<gene>
    <name evidence="2" type="ORF">NKR19_g6486</name>
</gene>
<feature type="compositionally biased region" description="Basic and acidic residues" evidence="1">
    <location>
        <begin position="67"/>
        <end position="91"/>
    </location>
</feature>
<evidence type="ECO:0000256" key="1">
    <source>
        <dbReference type="SAM" id="MobiDB-lite"/>
    </source>
</evidence>
<sequence>MAERHPSQLRAGGRGIDRTRASSSTSAETLRLDTDAPSESEDIVVRDKNGEVELGDPPTPPMEDRDEEGHDPGQEHEKERQRLAEAVKQHQIDQNSVPAQPEELLEAVRASLRAKMAALAEDNWMFEKEDLPRRQ</sequence>
<dbReference type="EMBL" id="JANBVN010000100">
    <property type="protein sequence ID" value="KAJ9144372.1"/>
    <property type="molecule type" value="Genomic_DNA"/>
</dbReference>
<protein>
    <submittedName>
        <fullName evidence="2">Uncharacterized protein</fullName>
    </submittedName>
</protein>
<feature type="region of interest" description="Disordered" evidence="1">
    <location>
        <begin position="1"/>
        <end position="100"/>
    </location>
</feature>
<evidence type="ECO:0000313" key="2">
    <source>
        <dbReference type="EMBL" id="KAJ9144372.1"/>
    </source>
</evidence>
<comment type="caution">
    <text evidence="2">The sequence shown here is derived from an EMBL/GenBank/DDBJ whole genome shotgun (WGS) entry which is preliminary data.</text>
</comment>
<accession>A0AA38VPZ2</accession>
<dbReference type="AlphaFoldDB" id="A0AA38VPZ2"/>
<name>A0AA38VPZ2_9PEZI</name>
<organism evidence="2 3">
    <name type="scientific">Coniochaeta hoffmannii</name>
    <dbReference type="NCBI Taxonomy" id="91930"/>
    <lineage>
        <taxon>Eukaryota</taxon>
        <taxon>Fungi</taxon>
        <taxon>Dikarya</taxon>
        <taxon>Ascomycota</taxon>
        <taxon>Pezizomycotina</taxon>
        <taxon>Sordariomycetes</taxon>
        <taxon>Sordariomycetidae</taxon>
        <taxon>Coniochaetales</taxon>
        <taxon>Coniochaetaceae</taxon>
        <taxon>Coniochaeta</taxon>
    </lineage>
</organism>
<evidence type="ECO:0000313" key="3">
    <source>
        <dbReference type="Proteomes" id="UP001174691"/>
    </source>
</evidence>
<keyword evidence="3" id="KW-1185">Reference proteome</keyword>